<sequence length="1573" mass="188561">MSNYERCEKCDNYLFSYMRSWCIRCQIKSFKENFINWTSGNEKIDKFIQGRQLRIPRDIIFEWIPYNHFYNIEEVGRHDASTVYLVSWKNGPLYWNKDNKKYIRKSPDKKVILKCLHNLHDNIIDDEINEIYYKLSEYTVCGISQNPDTKDYIMVLDIEYFERHCMKCDKVYTERNRKWCKQCQINNFKENFANSTSKNDKIDNFIQGRQLKIDYYDDIIFEWIPYNHFCNIKEVGKYDFSTAYFALWANGPLYWDEDNKKYIRTSPDKKVILKFLHNLYDNIIDGFLNEINEIYYKLSEYSVYGISQNPDTKDYIMVLDIEYFECYCMKCDKVYTKRNRKWCKQCQINNFKENFANWTSKSDKIDNFTQRRQLKIDCYDNVIFEWIPYNHFYNIEEVSKYDITTVYLASWENGPLYWNEDNKKYIRDSPDKKVILQCLHNLHDNIIDGFLNEMNEIYESSKYLVNVYGISQNQNTKEYIMVLNDWYGCKKCYRSYSHHYEKWCKPCQINYFKENFACWTSGNDIIDKYIQEMQLNIIDYKSIIFEWVPYNHFNNINEVGRNEITIVYSALWEYGPLNWYGNWHGKTYTRNSNYKKVWLKCLRNSHNNIDGFLKEISKGDNHLERHIYKYGDKTYGISQNPDTKDYIVVLIDIDYLEHYCMKCDELYTNRDRKWCKQCQINNFKENFANWTSKNDKIDNFIQEMQLIINNYEDVILEWIPYNQFYDIKEIDKCDFATIYSASWKNGPLYWASWKNEYARHQHENIVLKCLPTSYNNITIEFLNEVYKAIKYPITYDRLMYGISQNPYTKDFTLILNNKYLQYLEKCCLKCDKIDTFIQHKWCRRCQINYLRENFAIWISGNERIDNYIQEMQLKVYSHKDTLFEWIPYNQFKDVKETGKGDFATVYSAIWMDGPILYNQNERKNLNKLVALIGLSNSKNITDEYLIKEIKNCSKENYNTNTLQIYGISQNSVTEDYMMVLDSTYFEYYCVKCNKKYTNTEYRWCKSCQINDLKKSFTNWTSGDENIDDFIQEMQLKDCDYKSILFEWISYNHFKNIKEVSKSDLAIVYSAVWENGPIFYNNNERNLNKLVALISLSNSKYITDEFLKKIRNYLKENCHTNKSNNTLKIYGISQNSVTKDYIMVLDHTYFEFYCVKCNKKYPNIEEYKWCKSCEINDLKKKFTNWSGNMNVDSLIQEMQLNINNHKSILFEWIPYNQFKRVNEIDKGGFSTVYSAIWVNGPKYYNQNKKENSDKLVALKSLNNSQNITNECLKEVQYYSRDTSKSSNILRVYGMTQDPSTNNYIMVFEYATGGNINNYWIKKNYKIFKWKYKIQTLSDIIKGLKEIHQKHMVHCDFHTGNILYNTLRNKTYISDMGLCGEIGNIDETKIYGVMPYVAPEVLRGKPYTQAADIYSFGMIMYFTATGRQPFDNCAHDHQLALDICNGIRPEINEPEAPKCYIGLMKRCWDSNPDNRPNAIELEKLINSYKYVIETKFKEAEEYRKKNLLSFENSLSATHSQAIYTSRLLNPFTKDLPKYIDDSELSSKITTYNNEDNDDNYNNMSESLEKCKIDEN</sequence>
<evidence type="ECO:0000313" key="2">
    <source>
        <dbReference type="EMBL" id="EXX67781.1"/>
    </source>
</evidence>
<dbReference type="PROSITE" id="PS50011">
    <property type="entry name" value="PROTEIN_KINASE_DOM"/>
    <property type="match status" value="1"/>
</dbReference>
<dbReference type="InterPro" id="IPR000719">
    <property type="entry name" value="Prot_kinase_dom"/>
</dbReference>
<dbReference type="InterPro" id="IPR001245">
    <property type="entry name" value="Ser-Thr/Tyr_kinase_cat_dom"/>
</dbReference>
<reference evidence="2 3" key="1">
    <citation type="submission" date="2014-02" db="EMBL/GenBank/DDBJ databases">
        <title>Single nucleus genome sequencing reveals high similarity among nuclei of an endomycorrhizal fungus.</title>
        <authorList>
            <person name="Lin K."/>
            <person name="Geurts R."/>
            <person name="Zhang Z."/>
            <person name="Limpens E."/>
            <person name="Saunders D.G."/>
            <person name="Mu D."/>
            <person name="Pang E."/>
            <person name="Cao H."/>
            <person name="Cha H."/>
            <person name="Lin T."/>
            <person name="Zhou Q."/>
            <person name="Shang Y."/>
            <person name="Li Y."/>
            <person name="Ivanov S."/>
            <person name="Sharma T."/>
            <person name="Velzen R.V."/>
            <person name="Ruijter N.D."/>
            <person name="Aanen D.K."/>
            <person name="Win J."/>
            <person name="Kamoun S."/>
            <person name="Bisseling T."/>
            <person name="Huang S."/>
        </authorList>
    </citation>
    <scope>NUCLEOTIDE SEQUENCE [LARGE SCALE GENOMIC DNA]</scope>
    <source>
        <strain evidence="3">DAOM197198w</strain>
    </source>
</reference>
<dbReference type="HOGENOM" id="CLU_000288_7_8_1"/>
<dbReference type="Pfam" id="PF07714">
    <property type="entry name" value="PK_Tyr_Ser-Thr"/>
    <property type="match status" value="1"/>
</dbReference>
<protein>
    <submittedName>
        <fullName evidence="2">Mkk2p</fullName>
    </submittedName>
</protein>
<evidence type="ECO:0000259" key="1">
    <source>
        <dbReference type="PROSITE" id="PS50011"/>
    </source>
</evidence>
<dbReference type="Gene3D" id="1.10.510.10">
    <property type="entry name" value="Transferase(Phosphotransferase) domain 1"/>
    <property type="match status" value="1"/>
</dbReference>
<evidence type="ECO:0000313" key="3">
    <source>
        <dbReference type="Proteomes" id="UP000022910"/>
    </source>
</evidence>
<dbReference type="SUPFAM" id="SSF56112">
    <property type="entry name" value="Protein kinase-like (PK-like)"/>
    <property type="match status" value="1"/>
</dbReference>
<organism evidence="2 3">
    <name type="scientific">Rhizophagus irregularis (strain DAOM 197198w)</name>
    <name type="common">Glomus intraradices</name>
    <dbReference type="NCBI Taxonomy" id="1432141"/>
    <lineage>
        <taxon>Eukaryota</taxon>
        <taxon>Fungi</taxon>
        <taxon>Fungi incertae sedis</taxon>
        <taxon>Mucoromycota</taxon>
        <taxon>Glomeromycotina</taxon>
        <taxon>Glomeromycetes</taxon>
        <taxon>Glomerales</taxon>
        <taxon>Glomeraceae</taxon>
        <taxon>Rhizophagus</taxon>
    </lineage>
</organism>
<dbReference type="InterPro" id="IPR051681">
    <property type="entry name" value="Ser/Thr_Kinases-Pseudokinases"/>
</dbReference>
<gene>
    <name evidence="2" type="ORF">RirG_111380</name>
</gene>
<dbReference type="PANTHER" id="PTHR44329">
    <property type="entry name" value="SERINE/THREONINE-PROTEIN KINASE TNNI3K-RELATED"/>
    <property type="match status" value="1"/>
</dbReference>
<accession>A0A015L5J2</accession>
<dbReference type="Proteomes" id="UP000022910">
    <property type="component" value="Unassembled WGS sequence"/>
</dbReference>
<dbReference type="EMBL" id="JEMT01017558">
    <property type="protein sequence ID" value="EXX67781.1"/>
    <property type="molecule type" value="Genomic_DNA"/>
</dbReference>
<name>A0A015L5J2_RHIIW</name>
<proteinExistence type="predicted"/>
<dbReference type="GO" id="GO:0005524">
    <property type="term" value="F:ATP binding"/>
    <property type="evidence" value="ECO:0007669"/>
    <property type="project" value="InterPro"/>
</dbReference>
<dbReference type="InterPro" id="IPR011009">
    <property type="entry name" value="Kinase-like_dom_sf"/>
</dbReference>
<comment type="caution">
    <text evidence="2">The sequence shown here is derived from an EMBL/GenBank/DDBJ whole genome shotgun (WGS) entry which is preliminary data.</text>
</comment>
<feature type="domain" description="Protein kinase" evidence="1">
    <location>
        <begin position="1217"/>
        <end position="1489"/>
    </location>
</feature>
<keyword evidence="3" id="KW-1185">Reference proteome</keyword>
<dbReference type="GO" id="GO:0004674">
    <property type="term" value="F:protein serine/threonine kinase activity"/>
    <property type="evidence" value="ECO:0007669"/>
    <property type="project" value="TreeGrafter"/>
</dbReference>